<name>A0A3S1CTM3_9CYAN</name>
<feature type="coiled-coil region" evidence="1">
    <location>
        <begin position="116"/>
        <end position="180"/>
    </location>
</feature>
<dbReference type="RefSeq" id="WP_127079744.1">
    <property type="nucleotide sequence ID" value="NZ_RSCL01000002.1"/>
</dbReference>
<accession>A0A3S1CTM3</accession>
<reference evidence="2" key="2">
    <citation type="journal article" date="2019" name="Genome Biol. Evol.">
        <title>Day and night: Metabolic profiles and evolutionary relationships of six axenic non-marine cyanobacteria.</title>
        <authorList>
            <person name="Will S.E."/>
            <person name="Henke P."/>
            <person name="Boedeker C."/>
            <person name="Huang S."/>
            <person name="Brinkmann H."/>
            <person name="Rohde M."/>
            <person name="Jarek M."/>
            <person name="Friedl T."/>
            <person name="Seufert S."/>
            <person name="Schumacher M."/>
            <person name="Overmann J."/>
            <person name="Neumann-Schaal M."/>
            <person name="Petersen J."/>
        </authorList>
    </citation>
    <scope>NUCLEOTIDE SEQUENCE [LARGE SCALE GENOMIC DNA]</scope>
    <source>
        <strain evidence="2">PCC 7102</strain>
    </source>
</reference>
<keyword evidence="3" id="KW-1185">Reference proteome</keyword>
<dbReference type="EMBL" id="RSCL01000002">
    <property type="protein sequence ID" value="RUT09118.1"/>
    <property type="molecule type" value="Genomic_DNA"/>
</dbReference>
<protein>
    <submittedName>
        <fullName evidence="2">Uncharacterized protein</fullName>
    </submittedName>
</protein>
<evidence type="ECO:0000313" key="3">
    <source>
        <dbReference type="Proteomes" id="UP000271624"/>
    </source>
</evidence>
<comment type="caution">
    <text evidence="2">The sequence shown here is derived from an EMBL/GenBank/DDBJ whole genome shotgun (WGS) entry which is preliminary data.</text>
</comment>
<dbReference type="Proteomes" id="UP000271624">
    <property type="component" value="Unassembled WGS sequence"/>
</dbReference>
<organism evidence="2 3">
    <name type="scientific">Dulcicalothrix desertica PCC 7102</name>
    <dbReference type="NCBI Taxonomy" id="232991"/>
    <lineage>
        <taxon>Bacteria</taxon>
        <taxon>Bacillati</taxon>
        <taxon>Cyanobacteriota</taxon>
        <taxon>Cyanophyceae</taxon>
        <taxon>Nostocales</taxon>
        <taxon>Calotrichaceae</taxon>
        <taxon>Dulcicalothrix</taxon>
    </lineage>
</organism>
<keyword evidence="1" id="KW-0175">Coiled coil</keyword>
<gene>
    <name evidence="2" type="ORF">DSM106972_011710</name>
</gene>
<sequence length="201" mass="23404">MQSPDMESETNHNFIDAVQLGSIHNHSKPGFNNQNINEANSLDKVRDILFGNQMREVEKKLARLEERFLKECASLREDSRKRLDSIENYIKQEVESLSQRIVNEQSTRDEGLRVLVEDNKKIITALEKKLTQLDDNINNTQRDLRDQILNQSKNLQNDILQKYEEILAVLQRESQDLRQAKTDRSTLANLLSEMAIRLNSQ</sequence>
<reference evidence="2" key="1">
    <citation type="submission" date="2018-12" db="EMBL/GenBank/DDBJ databases">
        <authorList>
            <person name="Will S."/>
            <person name="Neumann-Schaal M."/>
            <person name="Henke P."/>
        </authorList>
    </citation>
    <scope>NUCLEOTIDE SEQUENCE</scope>
    <source>
        <strain evidence="2">PCC 7102</strain>
    </source>
</reference>
<dbReference type="OrthoDB" id="5623405at2"/>
<proteinExistence type="predicted"/>
<evidence type="ECO:0000313" key="2">
    <source>
        <dbReference type="EMBL" id="RUT09118.1"/>
    </source>
</evidence>
<evidence type="ECO:0000256" key="1">
    <source>
        <dbReference type="SAM" id="Coils"/>
    </source>
</evidence>
<dbReference type="AlphaFoldDB" id="A0A3S1CTM3"/>